<feature type="binding site" evidence="4">
    <location>
        <position position="5"/>
    </location>
    <ligand>
        <name>Mg(2+)</name>
        <dbReference type="ChEBI" id="CHEBI:18420"/>
        <label>1</label>
        <note>catalytic</note>
    </ligand>
</feature>
<keyword evidence="2" id="KW-0378">Hydrolase</keyword>
<dbReference type="PANTHER" id="PTHR20854">
    <property type="entry name" value="INOSITOL MONOPHOSPHATASE"/>
    <property type="match status" value="1"/>
</dbReference>
<feature type="non-terminal residue" evidence="5">
    <location>
        <position position="1"/>
    </location>
</feature>
<dbReference type="EMBL" id="MFAU01000049">
    <property type="protein sequence ID" value="OGD83383.1"/>
    <property type="molecule type" value="Genomic_DNA"/>
</dbReference>
<keyword evidence="3 4" id="KW-0460">Magnesium</keyword>
<evidence type="ECO:0000256" key="4">
    <source>
        <dbReference type="PIRSR" id="PIRSR600760-2"/>
    </source>
</evidence>
<dbReference type="GO" id="GO:0008934">
    <property type="term" value="F:inositol monophosphate 1-phosphatase activity"/>
    <property type="evidence" value="ECO:0007669"/>
    <property type="project" value="TreeGrafter"/>
</dbReference>
<gene>
    <name evidence="5" type="ORF">A2165_03530</name>
</gene>
<organism evidence="5 6">
    <name type="scientific">Candidatus Curtissbacteria bacterium RBG_13_40_7</name>
    <dbReference type="NCBI Taxonomy" id="1797706"/>
    <lineage>
        <taxon>Bacteria</taxon>
        <taxon>Candidatus Curtissiibacteriota</taxon>
    </lineage>
</organism>
<evidence type="ECO:0008006" key="7">
    <source>
        <dbReference type="Google" id="ProtNLM"/>
    </source>
</evidence>
<feature type="binding site" evidence="4">
    <location>
        <position position="153"/>
    </location>
    <ligand>
        <name>Mg(2+)</name>
        <dbReference type="ChEBI" id="CHEBI:18420"/>
        <label>1</label>
        <note>catalytic</note>
    </ligand>
</feature>
<proteinExistence type="predicted"/>
<dbReference type="AlphaFoldDB" id="A0A1F5FUU5"/>
<evidence type="ECO:0000256" key="2">
    <source>
        <dbReference type="ARBA" id="ARBA00022801"/>
    </source>
</evidence>
<protein>
    <recommendedName>
        <fullName evidence="7">Inositol-phosphate phosphatase</fullName>
    </recommendedName>
</protein>
<evidence type="ECO:0000256" key="3">
    <source>
        <dbReference type="ARBA" id="ARBA00022842"/>
    </source>
</evidence>
<name>A0A1F5FUU5_9BACT</name>
<evidence type="ECO:0000313" key="6">
    <source>
        <dbReference type="Proteomes" id="UP000179252"/>
    </source>
</evidence>
<dbReference type="Proteomes" id="UP000179252">
    <property type="component" value="Unassembled WGS sequence"/>
</dbReference>
<dbReference type="GO" id="GO:0007165">
    <property type="term" value="P:signal transduction"/>
    <property type="evidence" value="ECO:0007669"/>
    <property type="project" value="TreeGrafter"/>
</dbReference>
<evidence type="ECO:0000256" key="1">
    <source>
        <dbReference type="ARBA" id="ARBA00022723"/>
    </source>
</evidence>
<dbReference type="Gene3D" id="3.40.190.80">
    <property type="match status" value="1"/>
</dbReference>
<dbReference type="Pfam" id="PF00459">
    <property type="entry name" value="Inositol_P"/>
    <property type="match status" value="1"/>
</dbReference>
<dbReference type="GO" id="GO:0006020">
    <property type="term" value="P:inositol metabolic process"/>
    <property type="evidence" value="ECO:0007669"/>
    <property type="project" value="TreeGrafter"/>
</dbReference>
<dbReference type="PRINTS" id="PR00377">
    <property type="entry name" value="IMPHPHTASES"/>
</dbReference>
<dbReference type="Gene3D" id="3.30.540.10">
    <property type="entry name" value="Fructose-1,6-Bisphosphatase, subunit A, domain 1"/>
    <property type="match status" value="1"/>
</dbReference>
<feature type="binding site" evidence="4">
    <location>
        <position position="28"/>
    </location>
    <ligand>
        <name>Mg(2+)</name>
        <dbReference type="ChEBI" id="CHEBI:18420"/>
        <label>1</label>
        <note>catalytic</note>
    </ligand>
</feature>
<dbReference type="GO" id="GO:0046872">
    <property type="term" value="F:metal ion binding"/>
    <property type="evidence" value="ECO:0007669"/>
    <property type="project" value="UniProtKB-KW"/>
</dbReference>
<dbReference type="InterPro" id="IPR020550">
    <property type="entry name" value="Inositol_monophosphatase_CS"/>
</dbReference>
<comment type="caution">
    <text evidence="5">The sequence shown here is derived from an EMBL/GenBank/DDBJ whole genome shotgun (WGS) entry which is preliminary data.</text>
</comment>
<evidence type="ECO:0000313" key="5">
    <source>
        <dbReference type="EMBL" id="OGD83383.1"/>
    </source>
</evidence>
<dbReference type="InterPro" id="IPR020583">
    <property type="entry name" value="Inositol_monoP_metal-BS"/>
</dbReference>
<accession>A0A1F5FUU5</accession>
<dbReference type="PROSITE" id="PS00630">
    <property type="entry name" value="IMP_2"/>
    <property type="match status" value="1"/>
</dbReference>
<dbReference type="PROSITE" id="PS00629">
    <property type="entry name" value="IMP_1"/>
    <property type="match status" value="1"/>
</dbReference>
<dbReference type="SUPFAM" id="SSF56655">
    <property type="entry name" value="Carbohydrate phosphatase"/>
    <property type="match status" value="1"/>
</dbReference>
<dbReference type="InterPro" id="IPR000760">
    <property type="entry name" value="Inositol_monophosphatase-like"/>
</dbReference>
<reference evidence="5 6" key="1">
    <citation type="journal article" date="2016" name="Nat. Commun.">
        <title>Thousands of microbial genomes shed light on interconnected biogeochemical processes in an aquifer system.</title>
        <authorList>
            <person name="Anantharaman K."/>
            <person name="Brown C.T."/>
            <person name="Hug L.A."/>
            <person name="Sharon I."/>
            <person name="Castelle C.J."/>
            <person name="Probst A.J."/>
            <person name="Thomas B.C."/>
            <person name="Singh A."/>
            <person name="Wilkins M.J."/>
            <person name="Karaoz U."/>
            <person name="Brodie E.L."/>
            <person name="Williams K.H."/>
            <person name="Hubbard S.S."/>
            <person name="Banfield J.F."/>
        </authorList>
    </citation>
    <scope>NUCLEOTIDE SEQUENCE [LARGE SCALE GENOMIC DNA]</scope>
</reference>
<comment type="cofactor">
    <cofactor evidence="4">
        <name>Mg(2+)</name>
        <dbReference type="ChEBI" id="CHEBI:18420"/>
    </cofactor>
</comment>
<feature type="binding site" evidence="4">
    <location>
        <position position="27"/>
    </location>
    <ligand>
        <name>Mg(2+)</name>
        <dbReference type="ChEBI" id="CHEBI:18420"/>
        <label>1</label>
        <note>catalytic</note>
    </ligand>
</feature>
<dbReference type="PANTHER" id="PTHR20854:SF4">
    <property type="entry name" value="INOSITOL-1-MONOPHOSPHATASE-RELATED"/>
    <property type="match status" value="1"/>
</dbReference>
<feature type="binding site" evidence="4">
    <location>
        <position position="25"/>
    </location>
    <ligand>
        <name>Mg(2+)</name>
        <dbReference type="ChEBI" id="CHEBI:18420"/>
        <label>1</label>
        <note>catalytic</note>
    </ligand>
</feature>
<sequence length="201" mass="21936">QFLTEETAPEDYSSLRSADNLWVIDPLDGTINFSRKHPNFAISVALVNKGVLQLGVVHVPLTGDTYWAQADKEQAFVNGTPMQVSATEDMREVVLACDWAWGLEKRLNVVRWLGNISTHVRQIKSMGSAVSDLASLANGRIDGYIHSGLKPWDVAASALLIEKAGGKITTPAGGEWNVFNADMLATNGILHEPILKLVNEK</sequence>
<dbReference type="GO" id="GO:0046854">
    <property type="term" value="P:phosphatidylinositol phosphate biosynthetic process"/>
    <property type="evidence" value="ECO:0007669"/>
    <property type="project" value="InterPro"/>
</dbReference>
<keyword evidence="1 4" id="KW-0479">Metal-binding</keyword>